<evidence type="ECO:0000313" key="9">
    <source>
        <dbReference type="Proteomes" id="UP000001593"/>
    </source>
</evidence>
<dbReference type="PANTHER" id="PTHR11237">
    <property type="entry name" value="COENZYME Q10 BIOSYNTHESIS PROTEIN 7"/>
    <property type="match status" value="1"/>
</dbReference>
<dbReference type="HOGENOM" id="CLU_071892_2_0_1"/>
<keyword evidence="2" id="KW-0831">Ubiquinone biosynthesis</keyword>
<evidence type="ECO:0000256" key="4">
    <source>
        <dbReference type="ARBA" id="ARBA00023002"/>
    </source>
</evidence>
<keyword evidence="9" id="KW-1185">Reference proteome</keyword>
<sequence>VIDRIIRVDHAGELGADRIYAGQMAVLGKSNIGPLIKEMQEQEKLHLQTFESMIHERRVRPTLLTPLWNSAGFLLGAGTAMLGKEAAMACTEAIEEVIGEHYDSQLRELLSEEGAMEKHKDLLQTLQQFRDEELQHLETGLENGAEQAMAPMYKTLKNVIQTGCRAAIWVAERV</sequence>
<dbReference type="SUPFAM" id="SSF47240">
    <property type="entry name" value="Ferritin-like"/>
    <property type="match status" value="1"/>
</dbReference>
<dbReference type="PhylomeDB" id="A7RUK7"/>
<proteinExistence type="inferred from homology"/>
<dbReference type="GO" id="GO:0004497">
    <property type="term" value="F:monooxygenase activity"/>
    <property type="evidence" value="ECO:0007669"/>
    <property type="project" value="UniProtKB-KW"/>
</dbReference>
<dbReference type="HAMAP" id="MF_01658">
    <property type="entry name" value="COQ7"/>
    <property type="match status" value="1"/>
</dbReference>
<dbReference type="STRING" id="45351.A7RUK7"/>
<dbReference type="InterPro" id="IPR011566">
    <property type="entry name" value="Ubq_synth_Coq7"/>
</dbReference>
<dbReference type="InterPro" id="IPR009078">
    <property type="entry name" value="Ferritin-like_SF"/>
</dbReference>
<keyword evidence="6" id="KW-0503">Monooxygenase</keyword>
<evidence type="ECO:0000256" key="6">
    <source>
        <dbReference type="ARBA" id="ARBA00023033"/>
    </source>
</evidence>
<feature type="non-terminal residue" evidence="8">
    <location>
        <position position="1"/>
    </location>
</feature>
<evidence type="ECO:0000256" key="2">
    <source>
        <dbReference type="ARBA" id="ARBA00022688"/>
    </source>
</evidence>
<dbReference type="eggNOG" id="KOG4061">
    <property type="taxonomic scope" value="Eukaryota"/>
</dbReference>
<gene>
    <name evidence="8" type="ORF">NEMVEDRAFT_v1g93888</name>
</gene>
<dbReference type="EMBL" id="DS469540">
    <property type="protein sequence ID" value="EDO44870.1"/>
    <property type="molecule type" value="Genomic_DNA"/>
</dbReference>
<evidence type="ECO:0000256" key="5">
    <source>
        <dbReference type="ARBA" id="ARBA00023004"/>
    </source>
</evidence>
<dbReference type="GO" id="GO:0006744">
    <property type="term" value="P:ubiquinone biosynthetic process"/>
    <property type="evidence" value="ECO:0000318"/>
    <property type="project" value="GO_Central"/>
</dbReference>
<dbReference type="PANTHER" id="PTHR11237:SF4">
    <property type="entry name" value="5-DEMETHOXYUBIQUINONE HYDROXYLASE, MITOCHONDRIAL"/>
    <property type="match status" value="1"/>
</dbReference>
<keyword evidence="3" id="KW-0479">Metal-binding</keyword>
<protein>
    <submittedName>
        <fullName evidence="8">Uncharacterized protein</fullName>
    </submittedName>
</protein>
<evidence type="ECO:0000256" key="7">
    <source>
        <dbReference type="ARBA" id="ARBA00023136"/>
    </source>
</evidence>
<dbReference type="CDD" id="cd01042">
    <property type="entry name" value="DMQH"/>
    <property type="match status" value="1"/>
</dbReference>
<dbReference type="GO" id="GO:0005743">
    <property type="term" value="C:mitochondrial inner membrane"/>
    <property type="evidence" value="ECO:0000318"/>
    <property type="project" value="GO_Central"/>
</dbReference>
<dbReference type="InParanoid" id="A7RUK7"/>
<evidence type="ECO:0000313" key="8">
    <source>
        <dbReference type="EMBL" id="EDO44870.1"/>
    </source>
</evidence>
<dbReference type="GO" id="GO:0046872">
    <property type="term" value="F:metal ion binding"/>
    <property type="evidence" value="ECO:0007669"/>
    <property type="project" value="UniProtKB-KW"/>
</dbReference>
<keyword evidence="5" id="KW-0408">Iron</keyword>
<reference evidence="8 9" key="1">
    <citation type="journal article" date="2007" name="Science">
        <title>Sea anemone genome reveals ancestral eumetazoan gene repertoire and genomic organization.</title>
        <authorList>
            <person name="Putnam N.H."/>
            <person name="Srivastava M."/>
            <person name="Hellsten U."/>
            <person name="Dirks B."/>
            <person name="Chapman J."/>
            <person name="Salamov A."/>
            <person name="Terry A."/>
            <person name="Shapiro H."/>
            <person name="Lindquist E."/>
            <person name="Kapitonov V.V."/>
            <person name="Jurka J."/>
            <person name="Genikhovich G."/>
            <person name="Grigoriev I.V."/>
            <person name="Lucas S.M."/>
            <person name="Steele R.E."/>
            <person name="Finnerty J.R."/>
            <person name="Technau U."/>
            <person name="Martindale M.Q."/>
            <person name="Rokhsar D.S."/>
        </authorList>
    </citation>
    <scope>NUCLEOTIDE SEQUENCE [LARGE SCALE GENOMIC DNA]</scope>
    <source>
        <strain evidence="9">CH2 X CH6</strain>
    </source>
</reference>
<keyword evidence="4" id="KW-0560">Oxidoreductase</keyword>
<name>A7RUK7_NEMVE</name>
<evidence type="ECO:0000256" key="3">
    <source>
        <dbReference type="ARBA" id="ARBA00022723"/>
    </source>
</evidence>
<evidence type="ECO:0000256" key="1">
    <source>
        <dbReference type="ARBA" id="ARBA00004749"/>
    </source>
</evidence>
<dbReference type="Pfam" id="PF03232">
    <property type="entry name" value="COQ7"/>
    <property type="match status" value="1"/>
</dbReference>
<comment type="pathway">
    <text evidence="1">Cofactor biosynthesis; ubiquinone biosynthesis.</text>
</comment>
<dbReference type="Proteomes" id="UP000001593">
    <property type="component" value="Unassembled WGS sequence"/>
</dbReference>
<organism evidence="8 9">
    <name type="scientific">Nematostella vectensis</name>
    <name type="common">Starlet sea anemone</name>
    <dbReference type="NCBI Taxonomy" id="45351"/>
    <lineage>
        <taxon>Eukaryota</taxon>
        <taxon>Metazoa</taxon>
        <taxon>Cnidaria</taxon>
        <taxon>Anthozoa</taxon>
        <taxon>Hexacorallia</taxon>
        <taxon>Actiniaria</taxon>
        <taxon>Edwardsiidae</taxon>
        <taxon>Nematostella</taxon>
    </lineage>
</organism>
<dbReference type="AlphaFoldDB" id="A7RUK7"/>
<accession>A7RUK7</accession>
<keyword evidence="7" id="KW-0472">Membrane</keyword>
<dbReference type="OMA" id="WSTAVMG"/>